<evidence type="ECO:0000313" key="1">
    <source>
        <dbReference type="EMBL" id="TLE07890.1"/>
    </source>
</evidence>
<comment type="caution">
    <text evidence="1">The sequence shown here is derived from an EMBL/GenBank/DDBJ whole genome shotgun (WGS) entry which is preliminary data.</text>
</comment>
<sequence length="75" mass="9039">MQTLTKRQQENEIIKAFKERMQESVKSFKNPIMREIYLDNILLQTDSIRLHKKGMMSKYVYTNFINILNELKEAN</sequence>
<dbReference type="RefSeq" id="WP_034580327.1">
    <property type="nucleotide sequence ID" value="NZ_FZMS01000097.1"/>
</dbReference>
<evidence type="ECO:0000313" key="2">
    <source>
        <dbReference type="Proteomes" id="UP000029857"/>
    </source>
</evidence>
<dbReference type="Proteomes" id="UP000029857">
    <property type="component" value="Unassembled WGS sequence"/>
</dbReference>
<proteinExistence type="predicted"/>
<organism evidence="1 2">
    <name type="scientific">Helicobacter bilis</name>
    <dbReference type="NCBI Taxonomy" id="37372"/>
    <lineage>
        <taxon>Bacteria</taxon>
        <taxon>Pseudomonadati</taxon>
        <taxon>Campylobacterota</taxon>
        <taxon>Epsilonproteobacteria</taxon>
        <taxon>Campylobacterales</taxon>
        <taxon>Helicobacteraceae</taxon>
        <taxon>Helicobacter</taxon>
    </lineage>
</organism>
<dbReference type="EMBL" id="JRPJ02000070">
    <property type="protein sequence ID" value="TLE07890.1"/>
    <property type="molecule type" value="Genomic_DNA"/>
</dbReference>
<name>A0A099V234_9HELI</name>
<accession>A0A099V234</accession>
<protein>
    <submittedName>
        <fullName evidence="1">Uncharacterized protein</fullName>
    </submittedName>
</protein>
<reference evidence="1 2" key="1">
    <citation type="journal article" date="2014" name="Genome Announc.">
        <title>Draft genome sequences of eight enterohepatic helicobacter species isolated from both laboratory and wild rodents.</title>
        <authorList>
            <person name="Sheh A."/>
            <person name="Shen Z."/>
            <person name="Fox J.G."/>
        </authorList>
    </citation>
    <scope>NUCLEOTIDE SEQUENCE [LARGE SCALE GENOMIC DNA]</scope>
    <source>
        <strain evidence="1 2">ATCC 49320</strain>
    </source>
</reference>
<gene>
    <name evidence="1" type="ORF">LS79_010900</name>
</gene>
<dbReference type="AlphaFoldDB" id="A0A099V234"/>